<keyword evidence="2" id="KW-0346">Stress response</keyword>
<gene>
    <name evidence="2" type="ORF">FHS09_002538</name>
</gene>
<dbReference type="EMBL" id="JACHWZ010000011">
    <property type="protein sequence ID" value="MBB3061698.1"/>
    <property type="molecule type" value="Genomic_DNA"/>
</dbReference>
<dbReference type="SUPFAM" id="SSF51064">
    <property type="entry name" value="Head domain of nucleotide exchange factor GrpE"/>
    <property type="match status" value="1"/>
</dbReference>
<dbReference type="AlphaFoldDB" id="A0A7W4WCF9"/>
<keyword evidence="1" id="KW-0143">Chaperone</keyword>
<reference evidence="2 3" key="1">
    <citation type="submission" date="2020-08" db="EMBL/GenBank/DDBJ databases">
        <title>Genomic Encyclopedia of Type Strains, Phase III (KMG-III): the genomes of soil and plant-associated and newly described type strains.</title>
        <authorList>
            <person name="Whitman W."/>
        </authorList>
    </citation>
    <scope>NUCLEOTIDE SEQUENCE [LARGE SCALE GENOMIC DNA]</scope>
    <source>
        <strain evidence="2 3">CECT 8799</strain>
    </source>
</reference>
<name>A0A7W4WCF9_9GAMM</name>
<proteinExistence type="predicted"/>
<dbReference type="GO" id="GO:0006457">
    <property type="term" value="P:protein folding"/>
    <property type="evidence" value="ECO:0007669"/>
    <property type="project" value="InterPro"/>
</dbReference>
<dbReference type="Pfam" id="PF01025">
    <property type="entry name" value="GrpE"/>
    <property type="match status" value="1"/>
</dbReference>
<dbReference type="Proteomes" id="UP000535937">
    <property type="component" value="Unassembled WGS sequence"/>
</dbReference>
<accession>A0A7W4WCF9</accession>
<dbReference type="GO" id="GO:0000774">
    <property type="term" value="F:adenyl-nucleotide exchange factor activity"/>
    <property type="evidence" value="ECO:0007669"/>
    <property type="project" value="InterPro"/>
</dbReference>
<evidence type="ECO:0000313" key="3">
    <source>
        <dbReference type="Proteomes" id="UP000535937"/>
    </source>
</evidence>
<dbReference type="Gene3D" id="2.30.22.10">
    <property type="entry name" value="Head domain of nucleotide exchange factor GrpE"/>
    <property type="match status" value="1"/>
</dbReference>
<keyword evidence="3" id="KW-1185">Reference proteome</keyword>
<sequence length="158" mass="17367">MLEQFAEQKKGLRRMSLAQKQQGEALEQLSQQLLSLKSTLQLRNGIIFSQGQVIDLLDRLQRIRTAASADNAVVQLTDQAIDQMQQLASLHPLVCQGQHYPAQGCEVLSAMPDSGRAPGTVCEIIQQGYLRETGELIRPAKVVVSSRPTPVEESSSDI</sequence>
<evidence type="ECO:0000256" key="1">
    <source>
        <dbReference type="ARBA" id="ARBA00023186"/>
    </source>
</evidence>
<dbReference type="RefSeq" id="WP_183460359.1">
    <property type="nucleotide sequence ID" value="NZ_JACHWZ010000011.1"/>
</dbReference>
<protein>
    <submittedName>
        <fullName evidence="2">Molecular chaperone GrpE (Heat shock protein)</fullName>
    </submittedName>
</protein>
<evidence type="ECO:0000313" key="2">
    <source>
        <dbReference type="EMBL" id="MBB3061698.1"/>
    </source>
</evidence>
<dbReference type="InterPro" id="IPR009012">
    <property type="entry name" value="GrpE_head"/>
</dbReference>
<comment type="caution">
    <text evidence="2">The sequence shown here is derived from an EMBL/GenBank/DDBJ whole genome shotgun (WGS) entry which is preliminary data.</text>
</comment>
<dbReference type="GO" id="GO:0051087">
    <property type="term" value="F:protein-folding chaperone binding"/>
    <property type="evidence" value="ECO:0007669"/>
    <property type="project" value="InterPro"/>
</dbReference>
<dbReference type="GO" id="GO:0042803">
    <property type="term" value="F:protein homodimerization activity"/>
    <property type="evidence" value="ECO:0007669"/>
    <property type="project" value="InterPro"/>
</dbReference>
<organism evidence="2 3">
    <name type="scientific">Microbulbifer rhizosphaerae</name>
    <dbReference type="NCBI Taxonomy" id="1562603"/>
    <lineage>
        <taxon>Bacteria</taxon>
        <taxon>Pseudomonadati</taxon>
        <taxon>Pseudomonadota</taxon>
        <taxon>Gammaproteobacteria</taxon>
        <taxon>Cellvibrionales</taxon>
        <taxon>Microbulbiferaceae</taxon>
        <taxon>Microbulbifer</taxon>
    </lineage>
</organism>
<dbReference type="InterPro" id="IPR000740">
    <property type="entry name" value="GrpE"/>
</dbReference>